<dbReference type="Proteomes" id="UP000183832">
    <property type="component" value="Unassembled WGS sequence"/>
</dbReference>
<evidence type="ECO:0000313" key="2">
    <source>
        <dbReference type="Proteomes" id="UP000183832"/>
    </source>
</evidence>
<proteinExistence type="predicted"/>
<protein>
    <submittedName>
        <fullName evidence="1">CLUMA_CG001793, isoform A</fullName>
    </submittedName>
</protein>
<evidence type="ECO:0000313" key="1">
    <source>
        <dbReference type="EMBL" id="CRK88007.1"/>
    </source>
</evidence>
<keyword evidence="2" id="KW-1185">Reference proteome</keyword>
<dbReference type="EMBL" id="CVRI01000006">
    <property type="protein sequence ID" value="CRK88007.1"/>
    <property type="molecule type" value="Genomic_DNA"/>
</dbReference>
<organism evidence="1 2">
    <name type="scientific">Clunio marinus</name>
    <dbReference type="NCBI Taxonomy" id="568069"/>
    <lineage>
        <taxon>Eukaryota</taxon>
        <taxon>Metazoa</taxon>
        <taxon>Ecdysozoa</taxon>
        <taxon>Arthropoda</taxon>
        <taxon>Hexapoda</taxon>
        <taxon>Insecta</taxon>
        <taxon>Pterygota</taxon>
        <taxon>Neoptera</taxon>
        <taxon>Endopterygota</taxon>
        <taxon>Diptera</taxon>
        <taxon>Nematocera</taxon>
        <taxon>Chironomoidea</taxon>
        <taxon>Chironomidae</taxon>
        <taxon>Clunio</taxon>
    </lineage>
</organism>
<dbReference type="AlphaFoldDB" id="A0A1J1HIZ5"/>
<reference evidence="1 2" key="1">
    <citation type="submission" date="2015-04" db="EMBL/GenBank/DDBJ databases">
        <authorList>
            <person name="Syromyatnikov M.Y."/>
            <person name="Popov V.N."/>
        </authorList>
    </citation>
    <scope>NUCLEOTIDE SEQUENCE [LARGE SCALE GENOMIC DNA]</scope>
</reference>
<accession>A0A1J1HIZ5</accession>
<name>A0A1J1HIZ5_9DIPT</name>
<gene>
    <name evidence="1" type="ORF">CLUMA_CG001793</name>
</gene>
<sequence length="69" mass="7783">MESMINSQVNVIDHQSTYATPHVLPIKESEKNIISRHSNPNQTMSKSTKAHCDAKCCVNKWKSVICLIN</sequence>